<keyword evidence="9" id="KW-0862">Zinc</keyword>
<dbReference type="PROSITE" id="PS00143">
    <property type="entry name" value="INSULINASE"/>
    <property type="match status" value="1"/>
</dbReference>
<dbReference type="InterPro" id="IPR011765">
    <property type="entry name" value="Pept_M16_N"/>
</dbReference>
<comment type="cofactor">
    <cofactor evidence="2">
        <name>Zn(2+)</name>
        <dbReference type="ChEBI" id="CHEBI:29105"/>
    </cofactor>
</comment>
<protein>
    <recommendedName>
        <fullName evidence="5">mitochondrial processing peptidase</fullName>
        <ecNumber evidence="5">3.4.24.64</ecNumber>
    </recommendedName>
    <alternativeName>
        <fullName evidence="13">Beta-MPP</fullName>
    </alternativeName>
</protein>
<comment type="similarity">
    <text evidence="4 14">Belongs to the peptidase M16 family.</text>
</comment>
<evidence type="ECO:0000259" key="15">
    <source>
        <dbReference type="Pfam" id="PF00675"/>
    </source>
</evidence>
<feature type="domain" description="Peptidase M16 N-terminal" evidence="15">
    <location>
        <begin position="43"/>
        <end position="189"/>
    </location>
</feature>
<dbReference type="Pfam" id="PF05193">
    <property type="entry name" value="Peptidase_M16_C"/>
    <property type="match status" value="1"/>
</dbReference>
<evidence type="ECO:0000259" key="16">
    <source>
        <dbReference type="Pfam" id="PF05193"/>
    </source>
</evidence>
<dbReference type="Pfam" id="PF00675">
    <property type="entry name" value="Peptidase_M16"/>
    <property type="match status" value="1"/>
</dbReference>
<gene>
    <name evidence="17" type="ORF">PROFUN_04776</name>
</gene>
<dbReference type="SUPFAM" id="SSF63411">
    <property type="entry name" value="LuxS/MPP-like metallohydrolase"/>
    <property type="match status" value="2"/>
</dbReference>
<evidence type="ECO:0000256" key="11">
    <source>
        <dbReference type="ARBA" id="ARBA00023049"/>
    </source>
</evidence>
<dbReference type="FunCoup" id="A0A2P6NSZ2">
    <property type="interactions" value="756"/>
</dbReference>
<dbReference type="FunFam" id="3.30.830.10:FF:000001">
    <property type="entry name" value="Mitochondrial-processing peptidase subunit beta, mitochondrial"/>
    <property type="match status" value="1"/>
</dbReference>
<evidence type="ECO:0000256" key="5">
    <source>
        <dbReference type="ARBA" id="ARBA00012299"/>
    </source>
</evidence>
<keyword evidence="6" id="KW-0645">Protease</keyword>
<evidence type="ECO:0000256" key="4">
    <source>
        <dbReference type="ARBA" id="ARBA00007261"/>
    </source>
</evidence>
<keyword evidence="8" id="KW-0378">Hydrolase</keyword>
<dbReference type="PANTHER" id="PTHR11851">
    <property type="entry name" value="METALLOPROTEASE"/>
    <property type="match status" value="1"/>
</dbReference>
<dbReference type="InterPro" id="IPR007863">
    <property type="entry name" value="Peptidase_M16_C"/>
</dbReference>
<dbReference type="FunFam" id="3.30.830.10:FF:000002">
    <property type="entry name" value="Mitochondrial-processing peptidase subunit beta"/>
    <property type="match status" value="1"/>
</dbReference>
<dbReference type="InParanoid" id="A0A2P6NSZ2"/>
<dbReference type="PANTHER" id="PTHR11851:SF149">
    <property type="entry name" value="GH01077P"/>
    <property type="match status" value="1"/>
</dbReference>
<keyword evidence="7" id="KW-0479">Metal-binding</keyword>
<evidence type="ECO:0000313" key="17">
    <source>
        <dbReference type="EMBL" id="PRP87040.1"/>
    </source>
</evidence>
<keyword evidence="12" id="KW-0496">Mitochondrion</keyword>
<keyword evidence="10" id="KW-0809">Transit peptide</keyword>
<dbReference type="EC" id="3.4.24.64" evidence="5"/>
<name>A0A2P6NSZ2_9EUKA</name>
<evidence type="ECO:0000256" key="3">
    <source>
        <dbReference type="ARBA" id="ARBA00004173"/>
    </source>
</evidence>
<dbReference type="STRING" id="1890364.A0A2P6NSZ2"/>
<evidence type="ECO:0000313" key="18">
    <source>
        <dbReference type="Proteomes" id="UP000241769"/>
    </source>
</evidence>
<dbReference type="InterPro" id="IPR050361">
    <property type="entry name" value="MPP/UQCRC_Complex"/>
</dbReference>
<evidence type="ECO:0000256" key="7">
    <source>
        <dbReference type="ARBA" id="ARBA00022723"/>
    </source>
</evidence>
<evidence type="ECO:0000256" key="2">
    <source>
        <dbReference type="ARBA" id="ARBA00001947"/>
    </source>
</evidence>
<comment type="caution">
    <text evidence="17">The sequence shown here is derived from an EMBL/GenBank/DDBJ whole genome shotgun (WGS) entry which is preliminary data.</text>
</comment>
<sequence>MMLGSRLLRARVNLPSQRCARNFATAKPASSATQISTLKNNMRVATEELPLETATVGVWIDAGSASETEANSGVAHFLEHMAFKGTEKRTRQALETEIENIGGTLNAYTSREQTVYYAKVLKKDVEKAVDILSDILLHSKLDPKHIEAERHTILREMQEVNKDHHEVVFDYLHSAAFQGTGLSRTILGPPQNVNSLKKGDLQDYVKTNYVGPKMVLVGAGGVSHEQLVSLADKHFGSLSATAEATESEKPTFTGSLVQERDDSLHTAHFAMAFESVGWSHPDYYVFQVLQAIIGSWDRTLGGGKNVSSKLGELFASEKLAHSVSAFNTTYNHTGLFGAYFVNDGGEKYEDGIYEVFNEFNRIGKNISDAEVDRAKTKLKASVLLQLDGTTAIAEDIGRQVLAYGRRLSLPEIYARIDAVSAKDIRRVIKGHFEDQCPAVAAVGKTEELPDYNQIRGWTYWMRW</sequence>
<comment type="catalytic activity">
    <reaction evidence="1">
        <text>Release of N-terminal transit peptides from precursor proteins imported into the mitochondrion, typically with Arg in position P2.</text>
        <dbReference type="EC" id="3.4.24.64"/>
    </reaction>
</comment>
<evidence type="ECO:0000256" key="8">
    <source>
        <dbReference type="ARBA" id="ARBA00022801"/>
    </source>
</evidence>
<evidence type="ECO:0000256" key="6">
    <source>
        <dbReference type="ARBA" id="ARBA00022670"/>
    </source>
</evidence>
<keyword evidence="11" id="KW-0482">Metalloprotease</keyword>
<keyword evidence="18" id="KW-1185">Reference proteome</keyword>
<dbReference type="Proteomes" id="UP000241769">
    <property type="component" value="Unassembled WGS sequence"/>
</dbReference>
<feature type="domain" description="Peptidase M16 C-terminal" evidence="16">
    <location>
        <begin position="196"/>
        <end position="378"/>
    </location>
</feature>
<evidence type="ECO:0000256" key="14">
    <source>
        <dbReference type="RuleBase" id="RU004447"/>
    </source>
</evidence>
<evidence type="ECO:0000256" key="13">
    <source>
        <dbReference type="ARBA" id="ARBA00031018"/>
    </source>
</evidence>
<dbReference type="AlphaFoldDB" id="A0A2P6NSZ2"/>
<organism evidence="17 18">
    <name type="scientific">Planoprotostelium fungivorum</name>
    <dbReference type="NCBI Taxonomy" id="1890364"/>
    <lineage>
        <taxon>Eukaryota</taxon>
        <taxon>Amoebozoa</taxon>
        <taxon>Evosea</taxon>
        <taxon>Variosea</taxon>
        <taxon>Cavosteliida</taxon>
        <taxon>Cavosteliaceae</taxon>
        <taxon>Planoprotostelium</taxon>
    </lineage>
</organism>
<evidence type="ECO:0000256" key="10">
    <source>
        <dbReference type="ARBA" id="ARBA00022946"/>
    </source>
</evidence>
<comment type="subcellular location">
    <subcellularLocation>
        <location evidence="3">Mitochondrion</location>
    </subcellularLocation>
</comment>
<evidence type="ECO:0000256" key="1">
    <source>
        <dbReference type="ARBA" id="ARBA00001098"/>
    </source>
</evidence>
<dbReference type="GO" id="GO:0005759">
    <property type="term" value="C:mitochondrial matrix"/>
    <property type="evidence" value="ECO:0007669"/>
    <property type="project" value="UniProtKB-ARBA"/>
</dbReference>
<dbReference type="GO" id="GO:0004222">
    <property type="term" value="F:metalloendopeptidase activity"/>
    <property type="evidence" value="ECO:0007669"/>
    <property type="project" value="UniProtKB-EC"/>
</dbReference>
<reference evidence="17 18" key="1">
    <citation type="journal article" date="2018" name="Genome Biol. Evol.">
        <title>Multiple Roots of Fruiting Body Formation in Amoebozoa.</title>
        <authorList>
            <person name="Hillmann F."/>
            <person name="Forbes G."/>
            <person name="Novohradska S."/>
            <person name="Ferling I."/>
            <person name="Riege K."/>
            <person name="Groth M."/>
            <person name="Westermann M."/>
            <person name="Marz M."/>
            <person name="Spaller T."/>
            <person name="Winckler T."/>
            <person name="Schaap P."/>
            <person name="Glockner G."/>
        </authorList>
    </citation>
    <scope>NUCLEOTIDE SEQUENCE [LARGE SCALE GENOMIC DNA]</scope>
    <source>
        <strain evidence="17 18">Jena</strain>
    </source>
</reference>
<dbReference type="EMBL" id="MDYQ01000023">
    <property type="protein sequence ID" value="PRP87040.1"/>
    <property type="molecule type" value="Genomic_DNA"/>
</dbReference>
<dbReference type="OrthoDB" id="10251424at2759"/>
<dbReference type="GO" id="GO:0046872">
    <property type="term" value="F:metal ion binding"/>
    <property type="evidence" value="ECO:0007669"/>
    <property type="project" value="UniProtKB-KW"/>
</dbReference>
<proteinExistence type="inferred from homology"/>
<dbReference type="GO" id="GO:0006508">
    <property type="term" value="P:proteolysis"/>
    <property type="evidence" value="ECO:0007669"/>
    <property type="project" value="UniProtKB-KW"/>
</dbReference>
<dbReference type="InterPro" id="IPR011249">
    <property type="entry name" value="Metalloenz_LuxS/M16"/>
</dbReference>
<dbReference type="InterPro" id="IPR001431">
    <property type="entry name" value="Pept_M16_Zn_BS"/>
</dbReference>
<accession>A0A2P6NSZ2</accession>
<dbReference type="Gene3D" id="3.30.830.10">
    <property type="entry name" value="Metalloenzyme, LuxS/M16 peptidase-like"/>
    <property type="match status" value="2"/>
</dbReference>
<evidence type="ECO:0000256" key="9">
    <source>
        <dbReference type="ARBA" id="ARBA00022833"/>
    </source>
</evidence>
<evidence type="ECO:0000256" key="12">
    <source>
        <dbReference type="ARBA" id="ARBA00023128"/>
    </source>
</evidence>